<proteinExistence type="predicted"/>
<dbReference type="Proteomes" id="UP001311915">
    <property type="component" value="Unassembled WGS sequence"/>
</dbReference>
<keyword evidence="2" id="KW-1185">Reference proteome</keyword>
<dbReference type="EMBL" id="JAWPEI010000004">
    <property type="protein sequence ID" value="KAK4729684.1"/>
    <property type="molecule type" value="Genomic_DNA"/>
</dbReference>
<protein>
    <submittedName>
        <fullName evidence="1">Uncharacterized protein</fullName>
    </submittedName>
</protein>
<dbReference type="AlphaFoldDB" id="A0AAV9LV90"/>
<accession>A0AAV9LV90</accession>
<comment type="caution">
    <text evidence="1">The sequence shown here is derived from an EMBL/GenBank/DDBJ whole genome shotgun (WGS) entry which is preliminary data.</text>
</comment>
<gene>
    <name evidence="1" type="ORF">R3W88_022672</name>
</gene>
<sequence length="143" mass="15874">MPNTISKGAPLIPYDRELSKTICKMVNAQELETQRQRLELEVETAARAHMVFEEDYLDLASVGATGAIVLLLLPLGVKFNSTSTMIQLLNLKGMFRGVTSDDSNQHLMNFVAICKSSNILGVRQSAMRLRLFLLYLGGRQQTG</sequence>
<organism evidence="1 2">
    <name type="scientific">Solanum pinnatisectum</name>
    <name type="common">tansyleaf nightshade</name>
    <dbReference type="NCBI Taxonomy" id="50273"/>
    <lineage>
        <taxon>Eukaryota</taxon>
        <taxon>Viridiplantae</taxon>
        <taxon>Streptophyta</taxon>
        <taxon>Embryophyta</taxon>
        <taxon>Tracheophyta</taxon>
        <taxon>Spermatophyta</taxon>
        <taxon>Magnoliopsida</taxon>
        <taxon>eudicotyledons</taxon>
        <taxon>Gunneridae</taxon>
        <taxon>Pentapetalae</taxon>
        <taxon>asterids</taxon>
        <taxon>lamiids</taxon>
        <taxon>Solanales</taxon>
        <taxon>Solanaceae</taxon>
        <taxon>Solanoideae</taxon>
        <taxon>Solaneae</taxon>
        <taxon>Solanum</taxon>
    </lineage>
</organism>
<evidence type="ECO:0000313" key="2">
    <source>
        <dbReference type="Proteomes" id="UP001311915"/>
    </source>
</evidence>
<name>A0AAV9LV90_9SOLN</name>
<reference evidence="1 2" key="1">
    <citation type="submission" date="2023-10" db="EMBL/GenBank/DDBJ databases">
        <title>Genome-Wide Identification Analysis in wild type Solanum Pinnatisectum Reveals Some Genes Defensing Phytophthora Infestans.</title>
        <authorList>
            <person name="Sun C."/>
        </authorList>
    </citation>
    <scope>NUCLEOTIDE SEQUENCE [LARGE SCALE GENOMIC DNA]</scope>
    <source>
        <strain evidence="1">LQN</strain>
        <tissue evidence="1">Leaf</tissue>
    </source>
</reference>
<evidence type="ECO:0000313" key="1">
    <source>
        <dbReference type="EMBL" id="KAK4729684.1"/>
    </source>
</evidence>